<feature type="signal peptide" evidence="2">
    <location>
        <begin position="1"/>
        <end position="27"/>
    </location>
</feature>
<proteinExistence type="predicted"/>
<keyword evidence="1" id="KW-1133">Transmembrane helix</keyword>
<evidence type="ECO:0000313" key="3">
    <source>
        <dbReference type="EMBL" id="CAH3126930.1"/>
    </source>
</evidence>
<keyword evidence="4" id="KW-1185">Reference proteome</keyword>
<organism evidence="3 4">
    <name type="scientific">Porites lobata</name>
    <dbReference type="NCBI Taxonomy" id="104759"/>
    <lineage>
        <taxon>Eukaryota</taxon>
        <taxon>Metazoa</taxon>
        <taxon>Cnidaria</taxon>
        <taxon>Anthozoa</taxon>
        <taxon>Hexacorallia</taxon>
        <taxon>Scleractinia</taxon>
        <taxon>Fungiina</taxon>
        <taxon>Poritidae</taxon>
        <taxon>Porites</taxon>
    </lineage>
</organism>
<feature type="transmembrane region" description="Helical" evidence="1">
    <location>
        <begin position="265"/>
        <end position="285"/>
    </location>
</feature>
<dbReference type="PANTHER" id="PTHR12740:SF4">
    <property type="entry name" value="JNK1_MAPK8-ASSOCIATED MEMBRANE PROTEIN"/>
    <property type="match status" value="1"/>
</dbReference>
<feature type="transmembrane region" description="Helical" evidence="1">
    <location>
        <begin position="107"/>
        <end position="127"/>
    </location>
</feature>
<keyword evidence="2" id="KW-0732">Signal</keyword>
<feature type="transmembrane region" description="Helical" evidence="1">
    <location>
        <begin position="234"/>
        <end position="253"/>
    </location>
</feature>
<evidence type="ECO:0000256" key="1">
    <source>
        <dbReference type="SAM" id="Phobius"/>
    </source>
</evidence>
<keyword evidence="1" id="KW-0472">Membrane</keyword>
<protein>
    <recommendedName>
        <fullName evidence="5">JNK1/MAPK8-associated membrane protein</fullName>
    </recommendedName>
</protein>
<feature type="transmembrane region" description="Helical" evidence="1">
    <location>
        <begin position="291"/>
        <end position="309"/>
    </location>
</feature>
<keyword evidence="1" id="KW-0812">Transmembrane</keyword>
<dbReference type="Proteomes" id="UP001159405">
    <property type="component" value="Unassembled WGS sequence"/>
</dbReference>
<comment type="caution">
    <text evidence="3">The sequence shown here is derived from an EMBL/GenBank/DDBJ whole genome shotgun (WGS) entry which is preliminary data.</text>
</comment>
<evidence type="ECO:0008006" key="5">
    <source>
        <dbReference type="Google" id="ProtNLM"/>
    </source>
</evidence>
<reference evidence="3 4" key="1">
    <citation type="submission" date="2022-05" db="EMBL/GenBank/DDBJ databases">
        <authorList>
            <consortium name="Genoscope - CEA"/>
            <person name="William W."/>
        </authorList>
    </citation>
    <scope>NUCLEOTIDE SEQUENCE [LARGE SCALE GENOMIC DNA]</scope>
</reference>
<accession>A0ABN8NYC8</accession>
<evidence type="ECO:0000313" key="4">
    <source>
        <dbReference type="Proteomes" id="UP001159405"/>
    </source>
</evidence>
<dbReference type="InterPro" id="IPR008485">
    <property type="entry name" value="JAMP"/>
</dbReference>
<sequence length="321" mass="36226">MIKKELRLSNFLLVFTWFWLLQTRINAALEPCPGQYCGRIIDKSGNIGYNCGACPRGYRTNGTVCLECTGSPDLYDWLYLGFMASLSLIFHLFFIDFFSKRDKKRIYVLYLSAFIESALAAIFSLLASEPQGSLGLTSCKSEQLADWYTIFFNPKPDYVNTLHCTQEAVYPLYTIVLMYYALSVGLLFVFRPIISYQFCDGQGRPSIYAALYFLPSLAVLHAIFSGLIYYSYPYATLVISVLSTAAVLAKNKITHVRQLVSSKRHVIIIIIHWLVHAYGILAVTLVQDPAVHGPLFTLVLAPVLFYLGTHSFTDPSKFKTT</sequence>
<dbReference type="EMBL" id="CALNXK010000043">
    <property type="protein sequence ID" value="CAH3126930.1"/>
    <property type="molecule type" value="Genomic_DNA"/>
</dbReference>
<name>A0ABN8NYC8_9CNID</name>
<dbReference type="PANTHER" id="PTHR12740">
    <property type="entry name" value="JNK1/MAPK8-ASSOCIATED MEMBRANE PROTEIN"/>
    <property type="match status" value="1"/>
</dbReference>
<feature type="transmembrane region" description="Helical" evidence="1">
    <location>
        <begin position="206"/>
        <end position="228"/>
    </location>
</feature>
<feature type="transmembrane region" description="Helical" evidence="1">
    <location>
        <begin position="170"/>
        <end position="194"/>
    </location>
</feature>
<dbReference type="Pfam" id="PF05571">
    <property type="entry name" value="JAMP"/>
    <property type="match status" value="1"/>
</dbReference>
<evidence type="ECO:0000256" key="2">
    <source>
        <dbReference type="SAM" id="SignalP"/>
    </source>
</evidence>
<feature type="transmembrane region" description="Helical" evidence="1">
    <location>
        <begin position="77"/>
        <end position="95"/>
    </location>
</feature>
<feature type="chain" id="PRO_5045434953" description="JNK1/MAPK8-associated membrane protein" evidence="2">
    <location>
        <begin position="28"/>
        <end position="321"/>
    </location>
</feature>
<gene>
    <name evidence="3" type="ORF">PLOB_00032711</name>
</gene>